<dbReference type="CDD" id="cd00093">
    <property type="entry name" value="HTH_XRE"/>
    <property type="match status" value="1"/>
</dbReference>
<dbReference type="InterPro" id="IPR001387">
    <property type="entry name" value="Cro/C1-type_HTH"/>
</dbReference>
<evidence type="ECO:0000313" key="2">
    <source>
        <dbReference type="EMBL" id="MBP2319727.1"/>
    </source>
</evidence>
<dbReference type="InterPro" id="IPR039554">
    <property type="entry name" value="HigA2-like_HTH"/>
</dbReference>
<comment type="caution">
    <text evidence="2">The sequence shown here is derived from an EMBL/GenBank/DDBJ whole genome shotgun (WGS) entry which is preliminary data.</text>
</comment>
<dbReference type="Proteomes" id="UP001519332">
    <property type="component" value="Unassembled WGS sequence"/>
</dbReference>
<keyword evidence="3" id="KW-1185">Reference proteome</keyword>
<protein>
    <submittedName>
        <fullName evidence="2">Transcriptional regulator</fullName>
    </submittedName>
</protein>
<name>A0ABS4T5J8_9PSEU</name>
<dbReference type="PROSITE" id="PS50943">
    <property type="entry name" value="HTH_CROC1"/>
    <property type="match status" value="1"/>
</dbReference>
<sequence>MVRSWEEVKAEKEVIDRAAGRDVAAARAEAHRRTAERMVGYRLAELRQQAGLTQTDIARIMGVSQARISQLEHGDAHQLEVDTIRRYVTALGGALKIVVDFADHEVTIAS</sequence>
<proteinExistence type="predicted"/>
<accession>A0ABS4T5J8</accession>
<evidence type="ECO:0000259" key="1">
    <source>
        <dbReference type="PROSITE" id="PS50943"/>
    </source>
</evidence>
<gene>
    <name evidence="2" type="ORF">JOF56_000112</name>
</gene>
<dbReference type="Gene3D" id="1.10.260.40">
    <property type="entry name" value="lambda repressor-like DNA-binding domains"/>
    <property type="match status" value="1"/>
</dbReference>
<dbReference type="RefSeq" id="WP_209633288.1">
    <property type="nucleotide sequence ID" value="NZ_JAGINW010000001.1"/>
</dbReference>
<dbReference type="SMART" id="SM00530">
    <property type="entry name" value="HTH_XRE"/>
    <property type="match status" value="1"/>
</dbReference>
<reference evidence="2 3" key="1">
    <citation type="submission" date="2021-03" db="EMBL/GenBank/DDBJ databases">
        <title>Sequencing the genomes of 1000 actinobacteria strains.</title>
        <authorList>
            <person name="Klenk H.-P."/>
        </authorList>
    </citation>
    <scope>NUCLEOTIDE SEQUENCE [LARGE SCALE GENOMIC DNA]</scope>
    <source>
        <strain evidence="2 3">DSM 46670</strain>
    </source>
</reference>
<dbReference type="SUPFAM" id="SSF47413">
    <property type="entry name" value="lambda repressor-like DNA-binding domains"/>
    <property type="match status" value="1"/>
</dbReference>
<dbReference type="Pfam" id="PF13744">
    <property type="entry name" value="HTH_37"/>
    <property type="match status" value="1"/>
</dbReference>
<dbReference type="EMBL" id="JAGINW010000001">
    <property type="protein sequence ID" value="MBP2319727.1"/>
    <property type="molecule type" value="Genomic_DNA"/>
</dbReference>
<feature type="domain" description="HTH cro/C1-type" evidence="1">
    <location>
        <begin position="43"/>
        <end position="98"/>
    </location>
</feature>
<organism evidence="2 3">
    <name type="scientific">Kibdelosporangium banguiense</name>
    <dbReference type="NCBI Taxonomy" id="1365924"/>
    <lineage>
        <taxon>Bacteria</taxon>
        <taxon>Bacillati</taxon>
        <taxon>Actinomycetota</taxon>
        <taxon>Actinomycetes</taxon>
        <taxon>Pseudonocardiales</taxon>
        <taxon>Pseudonocardiaceae</taxon>
        <taxon>Kibdelosporangium</taxon>
    </lineage>
</organism>
<evidence type="ECO:0000313" key="3">
    <source>
        <dbReference type="Proteomes" id="UP001519332"/>
    </source>
</evidence>
<dbReference type="InterPro" id="IPR010982">
    <property type="entry name" value="Lambda_DNA-bd_dom_sf"/>
</dbReference>